<dbReference type="Proteomes" id="UP000318815">
    <property type="component" value="Unassembled WGS sequence"/>
</dbReference>
<dbReference type="PRINTS" id="PR00762">
    <property type="entry name" value="CLCHANNEL"/>
</dbReference>
<comment type="subcellular location">
    <subcellularLocation>
        <location evidence="1">Membrane</location>
        <topology evidence="1">Multi-pass membrane protein</topology>
    </subcellularLocation>
</comment>
<feature type="transmembrane region" description="Helical" evidence="10">
    <location>
        <begin position="296"/>
        <end position="316"/>
    </location>
</feature>
<evidence type="ECO:0000256" key="1">
    <source>
        <dbReference type="ARBA" id="ARBA00004141"/>
    </source>
</evidence>
<comment type="caution">
    <text evidence="11">The sequence shown here is derived from an EMBL/GenBank/DDBJ whole genome shotgun (WGS) entry which is preliminary data.</text>
</comment>
<keyword evidence="4 10" id="KW-1133">Transmembrane helix</keyword>
<evidence type="ECO:0000256" key="6">
    <source>
        <dbReference type="ARBA" id="ARBA00023136"/>
    </source>
</evidence>
<keyword evidence="12" id="KW-1185">Reference proteome</keyword>
<dbReference type="InterPro" id="IPR001807">
    <property type="entry name" value="ClC"/>
</dbReference>
<keyword evidence="2" id="KW-0813">Transport</keyword>
<dbReference type="AlphaFoldDB" id="A0A5C6LYK6"/>
<gene>
    <name evidence="11" type="ORF">FEF09_03880</name>
</gene>
<reference evidence="11 12" key="1">
    <citation type="submission" date="2019-08" db="EMBL/GenBank/DDBJ databases">
        <title>Whole genome sequencing of chitin degrading bacteria Chitinophaga pinensis YS16.</title>
        <authorList>
            <person name="Singh R.P."/>
            <person name="Manchanda G."/>
            <person name="Maurya I.K."/>
            <person name="Joshi N.K."/>
            <person name="Srivastava A.K."/>
        </authorList>
    </citation>
    <scope>NUCLEOTIDE SEQUENCE [LARGE SCALE GENOMIC DNA]</scope>
    <source>
        <strain evidence="11 12">YS-16</strain>
    </source>
</reference>
<evidence type="ECO:0000256" key="7">
    <source>
        <dbReference type="ARBA" id="ARBA00023173"/>
    </source>
</evidence>
<dbReference type="Pfam" id="PF00654">
    <property type="entry name" value="Voltage_CLC"/>
    <property type="match status" value="1"/>
</dbReference>
<feature type="transmembrane region" description="Helical" evidence="10">
    <location>
        <begin position="38"/>
        <end position="61"/>
    </location>
</feature>
<proteinExistence type="predicted"/>
<keyword evidence="7" id="KW-0869">Chloride channel</keyword>
<name>A0A5C6LYK6_9BACT</name>
<evidence type="ECO:0000256" key="3">
    <source>
        <dbReference type="ARBA" id="ARBA00022692"/>
    </source>
</evidence>
<keyword evidence="8" id="KW-0868">Chloride</keyword>
<keyword evidence="6 10" id="KW-0472">Membrane</keyword>
<dbReference type="OrthoDB" id="9812438at2"/>
<dbReference type="RefSeq" id="WP_146303889.1">
    <property type="nucleotide sequence ID" value="NZ_VOHS01000003.1"/>
</dbReference>
<evidence type="ECO:0000256" key="8">
    <source>
        <dbReference type="ARBA" id="ARBA00023214"/>
    </source>
</evidence>
<feature type="transmembrane region" description="Helical" evidence="10">
    <location>
        <begin position="354"/>
        <end position="381"/>
    </location>
</feature>
<dbReference type="CDD" id="cd00400">
    <property type="entry name" value="Voltage_gated_ClC"/>
    <property type="match status" value="1"/>
</dbReference>
<keyword evidence="3 10" id="KW-0812">Transmembrane</keyword>
<dbReference type="PANTHER" id="PTHR43427:SF6">
    <property type="entry name" value="CHLORIDE CHANNEL PROTEIN CLC-E"/>
    <property type="match status" value="1"/>
</dbReference>
<evidence type="ECO:0000256" key="2">
    <source>
        <dbReference type="ARBA" id="ARBA00022448"/>
    </source>
</evidence>
<organism evidence="11 12">
    <name type="scientific">Chitinophaga pinensis</name>
    <dbReference type="NCBI Taxonomy" id="79329"/>
    <lineage>
        <taxon>Bacteria</taxon>
        <taxon>Pseudomonadati</taxon>
        <taxon>Bacteroidota</taxon>
        <taxon>Chitinophagia</taxon>
        <taxon>Chitinophagales</taxon>
        <taxon>Chitinophagaceae</taxon>
        <taxon>Chitinophaga</taxon>
    </lineage>
</organism>
<evidence type="ECO:0000256" key="4">
    <source>
        <dbReference type="ARBA" id="ARBA00022989"/>
    </source>
</evidence>
<evidence type="ECO:0000313" key="11">
    <source>
        <dbReference type="EMBL" id="TWW01710.1"/>
    </source>
</evidence>
<dbReference type="SUPFAM" id="SSF81340">
    <property type="entry name" value="Clc chloride channel"/>
    <property type="match status" value="1"/>
</dbReference>
<feature type="transmembrane region" description="Helical" evidence="10">
    <location>
        <begin position="260"/>
        <end position="276"/>
    </location>
</feature>
<evidence type="ECO:0000256" key="10">
    <source>
        <dbReference type="SAM" id="Phobius"/>
    </source>
</evidence>
<dbReference type="GO" id="GO:0005254">
    <property type="term" value="F:chloride channel activity"/>
    <property type="evidence" value="ECO:0007669"/>
    <property type="project" value="UniProtKB-KW"/>
</dbReference>
<feature type="transmembrane region" description="Helical" evidence="10">
    <location>
        <begin position="387"/>
        <end position="408"/>
    </location>
</feature>
<protein>
    <submittedName>
        <fullName evidence="11">Chloride channel protein</fullName>
    </submittedName>
</protein>
<evidence type="ECO:0000256" key="5">
    <source>
        <dbReference type="ARBA" id="ARBA00023065"/>
    </source>
</evidence>
<evidence type="ECO:0000256" key="9">
    <source>
        <dbReference type="ARBA" id="ARBA00023303"/>
    </source>
</evidence>
<feature type="transmembrane region" description="Helical" evidence="10">
    <location>
        <begin position="150"/>
        <end position="175"/>
    </location>
</feature>
<keyword evidence="9" id="KW-0407">Ion channel</keyword>
<feature type="transmembrane region" description="Helical" evidence="10">
    <location>
        <begin position="328"/>
        <end position="347"/>
    </location>
</feature>
<dbReference type="Gene3D" id="1.10.3080.10">
    <property type="entry name" value="Clc chloride channel"/>
    <property type="match status" value="1"/>
</dbReference>
<dbReference type="InterPro" id="IPR014743">
    <property type="entry name" value="Cl-channel_core"/>
</dbReference>
<keyword evidence="5" id="KW-0406">Ion transport</keyword>
<feature type="transmembrane region" description="Helical" evidence="10">
    <location>
        <begin position="216"/>
        <end position="240"/>
    </location>
</feature>
<evidence type="ECO:0000313" key="12">
    <source>
        <dbReference type="Proteomes" id="UP000318815"/>
    </source>
</evidence>
<feature type="transmembrane region" description="Helical" evidence="10">
    <location>
        <begin position="181"/>
        <end position="204"/>
    </location>
</feature>
<dbReference type="GO" id="GO:0034707">
    <property type="term" value="C:chloride channel complex"/>
    <property type="evidence" value="ECO:0007669"/>
    <property type="project" value="UniProtKB-KW"/>
</dbReference>
<sequence length="421" mass="44920">MRENIRVFVKEGIPLMDTAGLNKPLSETPVKNRQLPLLFLYTVLLSAGTSLLLFGLTAVMNFIPTYCGLPGISRDLDEGDWLVLSVPVIAALCIAGVQYYTGDKTKQLLRPFQGLLMINAGIPLGLEGPVADMPFAIAEARNQPLQKRRILAAACMTSGLAFLFGAPLMAIALVVELLVITLNWIGIVAIVSGGATGLLVHYWLIGTAPVFLTPEIPAASFQLLLVYTGTGILVGLLGMLTRWMMNGVRKLFKSLPFDKSWPPVVIALIVGITGYFKPELTGAGYEHIDSLLLGQITLQFLVVMMIGKMLLMSISIGSGIPGGTMTPLVIAGGAAGLFITFLLQFAFPALHLNFAVAALVGMSAMFAAGNRVLIAPMLFAIETTHALHALLPVICACAAAYALVFVLSKKKESQAYEMLGS</sequence>
<feature type="transmembrane region" description="Helical" evidence="10">
    <location>
        <begin position="81"/>
        <end position="100"/>
    </location>
</feature>
<accession>A0A5C6LYK6</accession>
<dbReference type="PANTHER" id="PTHR43427">
    <property type="entry name" value="CHLORIDE CHANNEL PROTEIN CLC-E"/>
    <property type="match status" value="1"/>
</dbReference>
<dbReference type="EMBL" id="VOHS01000003">
    <property type="protein sequence ID" value="TWW01710.1"/>
    <property type="molecule type" value="Genomic_DNA"/>
</dbReference>
<dbReference type="InterPro" id="IPR050368">
    <property type="entry name" value="ClC-type_chloride_channel"/>
</dbReference>